<organism evidence="2 3">
    <name type="scientific">Piscinibacter aquaticus</name>
    <dbReference type="NCBI Taxonomy" id="392597"/>
    <lineage>
        <taxon>Bacteria</taxon>
        <taxon>Pseudomonadati</taxon>
        <taxon>Pseudomonadota</taxon>
        <taxon>Betaproteobacteria</taxon>
        <taxon>Burkholderiales</taxon>
        <taxon>Sphaerotilaceae</taxon>
        <taxon>Piscinibacter</taxon>
    </lineage>
</organism>
<sequence length="285" mass="32736">MPIDQFDRQAYKFKHKLLGHPALSLENLANVIPALNRHQVMFTDRMLETAADFEGTFRERPRDRSIEETIERIRTSDSYIMVKSPEYHDSFRDLYADLISDVEQTMRLRGISGHALDAQLYLFIASPNSITPFHIDRYSTFLMQFRGSKQVTVFPPWDEKVVSRRDREAYVAYTSTRLNWSPSLDALGETYQFSPGDSLHIPFVAGHHVRNGPEDVSISLSIIFNTPETRVQLAAMRWNHWLSKTSGIKSTPVPGGRLRDRTKATAWLTMRKCAELKAKVMSARS</sequence>
<dbReference type="PROSITE" id="PS51184">
    <property type="entry name" value="JMJC"/>
    <property type="match status" value="1"/>
</dbReference>
<dbReference type="InterPro" id="IPR041667">
    <property type="entry name" value="Cupin_8"/>
</dbReference>
<proteinExistence type="predicted"/>
<dbReference type="PANTHER" id="PTHR12461:SF105">
    <property type="entry name" value="HYPOXIA-INDUCIBLE FACTOR 1-ALPHA INHIBITOR"/>
    <property type="match status" value="1"/>
</dbReference>
<evidence type="ECO:0000313" key="3">
    <source>
        <dbReference type="Proteomes" id="UP000321832"/>
    </source>
</evidence>
<name>A0A5C6U3W6_9BURK</name>
<evidence type="ECO:0000259" key="1">
    <source>
        <dbReference type="PROSITE" id="PS51184"/>
    </source>
</evidence>
<dbReference type="InterPro" id="IPR003347">
    <property type="entry name" value="JmjC_dom"/>
</dbReference>
<dbReference type="SUPFAM" id="SSF51197">
    <property type="entry name" value="Clavaminate synthase-like"/>
    <property type="match status" value="1"/>
</dbReference>
<accession>A0A5C6U3W6</accession>
<evidence type="ECO:0000313" key="2">
    <source>
        <dbReference type="EMBL" id="TXC66446.1"/>
    </source>
</evidence>
<dbReference type="Gene3D" id="2.60.120.650">
    <property type="entry name" value="Cupin"/>
    <property type="match status" value="1"/>
</dbReference>
<comment type="caution">
    <text evidence="2">The sequence shown here is derived from an EMBL/GenBank/DDBJ whole genome shotgun (WGS) entry which is preliminary data.</text>
</comment>
<protein>
    <submittedName>
        <fullName evidence="2">Transcriptional regulator</fullName>
    </submittedName>
</protein>
<dbReference type="EMBL" id="VOPW01000001">
    <property type="protein sequence ID" value="TXC66446.1"/>
    <property type="molecule type" value="Genomic_DNA"/>
</dbReference>
<feature type="domain" description="JmjC" evidence="1">
    <location>
        <begin position="73"/>
        <end position="239"/>
    </location>
</feature>
<dbReference type="Pfam" id="PF13621">
    <property type="entry name" value="Cupin_8"/>
    <property type="match status" value="1"/>
</dbReference>
<dbReference type="AlphaFoldDB" id="A0A5C6U3W6"/>
<reference evidence="2 3" key="1">
    <citation type="submission" date="2019-08" db="EMBL/GenBank/DDBJ databases">
        <authorList>
            <person name="Khan S.A."/>
            <person name="Jeon C.O."/>
            <person name="Jeong S.E."/>
        </authorList>
    </citation>
    <scope>NUCLEOTIDE SEQUENCE [LARGE SCALE GENOMIC DNA]</scope>
    <source>
        <strain evidence="3">IMCC1728</strain>
    </source>
</reference>
<keyword evidence="3" id="KW-1185">Reference proteome</keyword>
<dbReference type="PANTHER" id="PTHR12461">
    <property type="entry name" value="HYPOXIA-INDUCIBLE FACTOR 1 ALPHA INHIBITOR-RELATED"/>
    <property type="match status" value="1"/>
</dbReference>
<dbReference type="Proteomes" id="UP000321832">
    <property type="component" value="Unassembled WGS sequence"/>
</dbReference>
<gene>
    <name evidence="2" type="ORF">FSC37_13110</name>
</gene>